<dbReference type="Pfam" id="PF25032">
    <property type="entry name" value="N-HEAT_ATR"/>
    <property type="match status" value="2"/>
</dbReference>
<keyword evidence="4" id="KW-0723">Serine/threonine-protein kinase</keyword>
<dbReference type="InterPro" id="IPR014009">
    <property type="entry name" value="PIK_FAT"/>
</dbReference>
<keyword evidence="7" id="KW-0227">DNA damage</keyword>
<dbReference type="Pfam" id="PF00454">
    <property type="entry name" value="PI3_PI4_kinase"/>
    <property type="match status" value="1"/>
</dbReference>
<dbReference type="GO" id="GO:0005524">
    <property type="term" value="F:ATP binding"/>
    <property type="evidence" value="ECO:0007669"/>
    <property type="project" value="UniProtKB-KW"/>
</dbReference>
<dbReference type="InterPro" id="IPR011009">
    <property type="entry name" value="Kinase-like_dom_sf"/>
</dbReference>
<keyword evidence="5" id="KW-0808">Transferase</keyword>
<dbReference type="InParanoid" id="G3GSY9"/>
<sequence>MLTVCATPEEYNTVVQKPRQILCQFIDRILTDVNVVALELVKKTDAQPTSVMLLDFIQHIMKSSPLMFVNVNGSQGQNEAKDSCIGMDADQLKLYEEPLSKLVKTLFPFEAEAYRNIEPVYLNVLLEKLCVMFEDRVLMRLKSDLLKASLCHLLQYFLKFVPAGYESALQVRKIYVTNICRALVDVLGVQKHIGADYLQPKLLGILAFFNMQLLSSSVGIEDKKMEKLIKYATDSETVEPVISQLVTVILKGCQDANSQARLLCGECLGELGAIDPGRLDFSTTETQGKDFTFVSGVEDLSFAYGLLMELTRAYLAYADNSRAQDSAAYAIQVYAEIMAVLKHDDQHAISTQDSASDLCQLSTQTVFSMLDHLTQWARHKFQALNAEKHPQNKLKGVSNVNLEDYQSVTRFLDLIPQDTLAVASFRSKAYTRAVMHFESFITEKKQNIQKHLGFLQKLYAAMHEPDGVAGVSAIRKAEPSLKEQILEHESIGLLRDATACYDRAIQLEPDQIIHYHGVVKSMLGLGQLSTVITQVNGVHANRSEWTDELNTYRVEAAWKLSQWDLVENYLAGDGKSTTWSVRLGQLLLSAKKRDTTAFYDTLKLVRAEQIVPLSAASFERGSYQRGYEFIVRLHMLCELEHSIKPLFHKSPGDTCNEDSLNWAARLEMTQNSYRAKEPILALRRALLSLNKRPDYNEMVGECWLQSARVARKAGHHQTAYNALLNAGESRLAELYVERAKWLWSKGDVHQALIVLQKGVELCFPENKSPTESKHMLIHGRATLLVGRFMEETANFESNAIMKKYKDVTLFLPEWEDGHFYLAKYYDKLMPMVTDNKMEKQGDLIRYIVLHFGRCKEILTKAIHMKKSLEKFVGDATRLTDKLLELCNKSVEILSSLQKPKKISLKGSDGKFYIMMCKPKDDLRKDCRLMEFNSLINKSLRKDAESRRRELHIRTYAVIPLNDECGIIEWAKTHVLDIEQRLQGVIKTRNRVTGLPLSIEGHVHYLIQEATDENLLCQMYLGWTPYM</sequence>
<dbReference type="PANTHER" id="PTHR11139:SF69">
    <property type="entry name" value="SERINE_THREONINE-PROTEIN KINASE ATR"/>
    <property type="match status" value="1"/>
</dbReference>
<protein>
    <recommendedName>
        <fullName evidence="3">non-specific serine/threonine protein kinase</fullName>
        <ecNumber evidence="3">2.7.11.1</ecNumber>
    </recommendedName>
</protein>
<dbReference type="GO" id="GO:0005694">
    <property type="term" value="C:chromosome"/>
    <property type="evidence" value="ECO:0007669"/>
    <property type="project" value="TreeGrafter"/>
</dbReference>
<dbReference type="InterPro" id="IPR056803">
    <property type="entry name" value="ATR-like_N-HEAT"/>
</dbReference>
<dbReference type="InterPro" id="IPR016024">
    <property type="entry name" value="ARM-type_fold"/>
</dbReference>
<gene>
    <name evidence="15" type="ORF">I79_000761</name>
</gene>
<evidence type="ECO:0000313" key="16">
    <source>
        <dbReference type="Proteomes" id="UP000001075"/>
    </source>
</evidence>
<evidence type="ECO:0000259" key="13">
    <source>
        <dbReference type="PROSITE" id="PS51189"/>
    </source>
</evidence>
<evidence type="ECO:0000259" key="12">
    <source>
        <dbReference type="PROSITE" id="PS50290"/>
    </source>
</evidence>
<accession>G3GSY9</accession>
<keyword evidence="10" id="KW-0234">DNA repair</keyword>
<dbReference type="Proteomes" id="UP000001075">
    <property type="component" value="Unassembled WGS sequence"/>
</dbReference>
<dbReference type="GO" id="GO:0000077">
    <property type="term" value="P:DNA damage checkpoint signaling"/>
    <property type="evidence" value="ECO:0007669"/>
    <property type="project" value="TreeGrafter"/>
</dbReference>
<evidence type="ECO:0000256" key="3">
    <source>
        <dbReference type="ARBA" id="ARBA00012513"/>
    </source>
</evidence>
<dbReference type="Pfam" id="PF02260">
    <property type="entry name" value="FATC"/>
    <property type="match status" value="1"/>
</dbReference>
<evidence type="ECO:0000256" key="1">
    <source>
        <dbReference type="ARBA" id="ARBA00004123"/>
    </source>
</evidence>
<evidence type="ECO:0000256" key="6">
    <source>
        <dbReference type="ARBA" id="ARBA00022741"/>
    </source>
</evidence>
<feature type="domain" description="FAT" evidence="13">
    <location>
        <begin position="419"/>
        <end position="912"/>
    </location>
</feature>
<dbReference type="Gene3D" id="3.30.1010.10">
    <property type="entry name" value="Phosphatidylinositol 3-kinase Catalytic Subunit, Chain A, domain 4"/>
    <property type="match status" value="1"/>
</dbReference>
<dbReference type="Pfam" id="PF02259">
    <property type="entry name" value="FAT"/>
    <property type="match status" value="1"/>
</dbReference>
<proteinExistence type="inferred from homology"/>
<dbReference type="InterPro" id="IPR056802">
    <property type="entry name" value="ATR-like_M-HEAT"/>
</dbReference>
<dbReference type="eggNOG" id="KOG0890">
    <property type="taxonomic scope" value="Eukaryota"/>
</dbReference>
<evidence type="ECO:0000256" key="8">
    <source>
        <dbReference type="ARBA" id="ARBA00022777"/>
    </source>
</evidence>
<dbReference type="GO" id="GO:0004674">
    <property type="term" value="F:protein serine/threonine kinase activity"/>
    <property type="evidence" value="ECO:0007669"/>
    <property type="project" value="UniProtKB-KW"/>
</dbReference>
<organism evidence="15 16">
    <name type="scientific">Cricetulus griseus</name>
    <name type="common">Chinese hamster</name>
    <name type="synonym">Cricetulus barabensis griseus</name>
    <dbReference type="NCBI Taxonomy" id="10029"/>
    <lineage>
        <taxon>Eukaryota</taxon>
        <taxon>Metazoa</taxon>
        <taxon>Chordata</taxon>
        <taxon>Craniata</taxon>
        <taxon>Vertebrata</taxon>
        <taxon>Euteleostomi</taxon>
        <taxon>Mammalia</taxon>
        <taxon>Eutheria</taxon>
        <taxon>Euarchontoglires</taxon>
        <taxon>Glires</taxon>
        <taxon>Rodentia</taxon>
        <taxon>Myomorpha</taxon>
        <taxon>Muroidea</taxon>
        <taxon>Cricetidae</taxon>
        <taxon>Cricetinae</taxon>
        <taxon>Cricetulus</taxon>
    </lineage>
</organism>
<dbReference type="EC" id="2.7.11.1" evidence="3"/>
<dbReference type="SUPFAM" id="SSF48371">
    <property type="entry name" value="ARM repeat"/>
    <property type="match status" value="1"/>
</dbReference>
<dbReference type="GO" id="GO:0009891">
    <property type="term" value="P:positive regulation of biosynthetic process"/>
    <property type="evidence" value="ECO:0007669"/>
    <property type="project" value="UniProtKB-ARBA"/>
</dbReference>
<dbReference type="GO" id="GO:0000723">
    <property type="term" value="P:telomere maintenance"/>
    <property type="evidence" value="ECO:0007669"/>
    <property type="project" value="TreeGrafter"/>
</dbReference>
<dbReference type="SMART" id="SM01343">
    <property type="entry name" value="FATC"/>
    <property type="match status" value="1"/>
</dbReference>
<dbReference type="PANTHER" id="PTHR11139">
    <property type="entry name" value="ATAXIA TELANGIECTASIA MUTATED ATM -RELATED"/>
    <property type="match status" value="1"/>
</dbReference>
<evidence type="ECO:0000313" key="15">
    <source>
        <dbReference type="EMBL" id="EGW00493.1"/>
    </source>
</evidence>
<dbReference type="InterPro" id="IPR003152">
    <property type="entry name" value="FATC_dom"/>
</dbReference>
<evidence type="ECO:0000256" key="11">
    <source>
        <dbReference type="ARBA" id="ARBA00023242"/>
    </source>
</evidence>
<evidence type="ECO:0000256" key="2">
    <source>
        <dbReference type="ARBA" id="ARBA00010769"/>
    </source>
</evidence>
<reference evidence="16" key="1">
    <citation type="journal article" date="2011" name="Nat. Biotechnol.">
        <title>The genomic sequence of the Chinese hamster ovary (CHO)-K1 cell line.</title>
        <authorList>
            <person name="Xu X."/>
            <person name="Nagarajan H."/>
            <person name="Lewis N.E."/>
            <person name="Pan S."/>
            <person name="Cai Z."/>
            <person name="Liu X."/>
            <person name="Chen W."/>
            <person name="Xie M."/>
            <person name="Wang W."/>
            <person name="Hammond S."/>
            <person name="Andersen M.R."/>
            <person name="Neff N."/>
            <person name="Passarelli B."/>
            <person name="Koh W."/>
            <person name="Fan H.C."/>
            <person name="Wang J."/>
            <person name="Gui Y."/>
            <person name="Lee K.H."/>
            <person name="Betenbaugh M.J."/>
            <person name="Quake S.R."/>
            <person name="Famili I."/>
            <person name="Palsson B.O."/>
            <person name="Wang J."/>
        </authorList>
    </citation>
    <scope>NUCLEOTIDE SEQUENCE [LARGE SCALE GENOMIC DNA]</scope>
    <source>
        <strain evidence="16">CHO K1 cell line</strain>
    </source>
</reference>
<dbReference type="PROSITE" id="PS50290">
    <property type="entry name" value="PI3_4_KINASE_3"/>
    <property type="match status" value="1"/>
</dbReference>
<dbReference type="PaxDb" id="10029-XP_007619708.1"/>
<dbReference type="InterPro" id="IPR003151">
    <property type="entry name" value="PIK-rel_kinase_FAT"/>
</dbReference>
<dbReference type="SUPFAM" id="SSF48452">
    <property type="entry name" value="TPR-like"/>
    <property type="match status" value="1"/>
</dbReference>
<dbReference type="InterPro" id="IPR000403">
    <property type="entry name" value="PI3/4_kinase_cat_dom"/>
</dbReference>
<evidence type="ECO:0000256" key="4">
    <source>
        <dbReference type="ARBA" id="ARBA00022527"/>
    </source>
</evidence>
<keyword evidence="6" id="KW-0547">Nucleotide-binding</keyword>
<evidence type="ECO:0000256" key="9">
    <source>
        <dbReference type="ARBA" id="ARBA00022840"/>
    </source>
</evidence>
<dbReference type="PROSITE" id="PS51190">
    <property type="entry name" value="FATC"/>
    <property type="match status" value="1"/>
</dbReference>
<evidence type="ECO:0000256" key="10">
    <source>
        <dbReference type="ARBA" id="ARBA00023204"/>
    </source>
</evidence>
<dbReference type="STRING" id="10029.G3GSY9"/>
<dbReference type="SUPFAM" id="SSF56112">
    <property type="entry name" value="Protein kinase-like (PK-like)"/>
    <property type="match status" value="1"/>
</dbReference>
<feature type="domain" description="PI3K/PI4K catalytic" evidence="12">
    <location>
        <begin position="886"/>
        <end position="1026"/>
    </location>
</feature>
<dbReference type="PROSITE" id="PS51189">
    <property type="entry name" value="FAT"/>
    <property type="match status" value="1"/>
</dbReference>
<name>G3GSY9_CRIGR</name>
<evidence type="ECO:0000259" key="14">
    <source>
        <dbReference type="PROSITE" id="PS51190"/>
    </source>
</evidence>
<dbReference type="AlphaFoldDB" id="G3GSY9"/>
<keyword evidence="9" id="KW-0067">ATP-binding</keyword>
<dbReference type="Pfam" id="PF25030">
    <property type="entry name" value="M-HEAT_ATR"/>
    <property type="match status" value="1"/>
</dbReference>
<keyword evidence="11" id="KW-0539">Nucleus</keyword>
<dbReference type="EMBL" id="JH000015">
    <property type="protein sequence ID" value="EGW00493.1"/>
    <property type="molecule type" value="Genomic_DNA"/>
</dbReference>
<comment type="subcellular location">
    <subcellularLocation>
        <location evidence="1">Nucleus</location>
    </subcellularLocation>
</comment>
<evidence type="ECO:0000256" key="7">
    <source>
        <dbReference type="ARBA" id="ARBA00022763"/>
    </source>
</evidence>
<dbReference type="GO" id="GO:0006281">
    <property type="term" value="P:DNA repair"/>
    <property type="evidence" value="ECO:0007669"/>
    <property type="project" value="UniProtKB-KW"/>
</dbReference>
<keyword evidence="8 15" id="KW-0418">Kinase</keyword>
<feature type="domain" description="FATC" evidence="14">
    <location>
        <begin position="994"/>
        <end position="1026"/>
    </location>
</feature>
<comment type="similarity">
    <text evidence="2">Belongs to the PI3/PI4-kinase family. ATM subfamily.</text>
</comment>
<dbReference type="InterPro" id="IPR011990">
    <property type="entry name" value="TPR-like_helical_dom_sf"/>
</dbReference>
<dbReference type="InterPro" id="IPR050517">
    <property type="entry name" value="DDR_Repair_Kinase"/>
</dbReference>
<dbReference type="GO" id="GO:0005634">
    <property type="term" value="C:nucleus"/>
    <property type="evidence" value="ECO:0007669"/>
    <property type="project" value="UniProtKB-SubCell"/>
</dbReference>
<dbReference type="FunFam" id="1.25.40.10:FF:000142">
    <property type="entry name" value="Serine/threonine-protein kinase ATR"/>
    <property type="match status" value="1"/>
</dbReference>
<evidence type="ECO:0000256" key="5">
    <source>
        <dbReference type="ARBA" id="ARBA00022679"/>
    </source>
</evidence>
<dbReference type="FunCoup" id="G3GSY9">
    <property type="interactions" value="2413"/>
</dbReference>